<dbReference type="AlphaFoldDB" id="A0AAD8L506"/>
<sequence>MWNISKKLRRLCSIHKPNHVHYSSSINQKLENRFTSLIQKALLLLLDNNFNSNSIHTFTKLIAIHEPQLMLLLLLTLTQSR</sequence>
<comment type="caution">
    <text evidence="1">The sequence shown here is derived from an EMBL/GenBank/DDBJ whole genome shotgun (WGS) entry which is preliminary data.</text>
</comment>
<dbReference type="EMBL" id="JAUHHV010000002">
    <property type="protein sequence ID" value="KAK1432726.1"/>
    <property type="molecule type" value="Genomic_DNA"/>
</dbReference>
<organism evidence="1 2">
    <name type="scientific">Tagetes erecta</name>
    <name type="common">African marigold</name>
    <dbReference type="NCBI Taxonomy" id="13708"/>
    <lineage>
        <taxon>Eukaryota</taxon>
        <taxon>Viridiplantae</taxon>
        <taxon>Streptophyta</taxon>
        <taxon>Embryophyta</taxon>
        <taxon>Tracheophyta</taxon>
        <taxon>Spermatophyta</taxon>
        <taxon>Magnoliopsida</taxon>
        <taxon>eudicotyledons</taxon>
        <taxon>Gunneridae</taxon>
        <taxon>Pentapetalae</taxon>
        <taxon>asterids</taxon>
        <taxon>campanulids</taxon>
        <taxon>Asterales</taxon>
        <taxon>Asteraceae</taxon>
        <taxon>Asteroideae</taxon>
        <taxon>Heliantheae alliance</taxon>
        <taxon>Tageteae</taxon>
        <taxon>Tagetes</taxon>
    </lineage>
</organism>
<proteinExistence type="predicted"/>
<evidence type="ECO:0000313" key="1">
    <source>
        <dbReference type="EMBL" id="KAK1432726.1"/>
    </source>
</evidence>
<accession>A0AAD8L506</accession>
<protein>
    <submittedName>
        <fullName evidence="1">Uncharacterized protein</fullName>
    </submittedName>
</protein>
<keyword evidence="2" id="KW-1185">Reference proteome</keyword>
<name>A0AAD8L506_TARER</name>
<reference evidence="1" key="1">
    <citation type="journal article" date="2023" name="bioRxiv">
        <title>Improved chromosome-level genome assembly for marigold (Tagetes erecta).</title>
        <authorList>
            <person name="Jiang F."/>
            <person name="Yuan L."/>
            <person name="Wang S."/>
            <person name="Wang H."/>
            <person name="Xu D."/>
            <person name="Wang A."/>
            <person name="Fan W."/>
        </authorList>
    </citation>
    <scope>NUCLEOTIDE SEQUENCE</scope>
    <source>
        <strain evidence="1">WSJ</strain>
        <tissue evidence="1">Leaf</tissue>
    </source>
</reference>
<gene>
    <name evidence="1" type="ORF">QVD17_09624</name>
</gene>
<evidence type="ECO:0000313" key="2">
    <source>
        <dbReference type="Proteomes" id="UP001229421"/>
    </source>
</evidence>
<dbReference type="Proteomes" id="UP001229421">
    <property type="component" value="Unassembled WGS sequence"/>
</dbReference>